<dbReference type="PROSITE" id="PS50949">
    <property type="entry name" value="HTH_GNTR"/>
    <property type="match status" value="1"/>
</dbReference>
<evidence type="ECO:0000256" key="1">
    <source>
        <dbReference type="ARBA" id="ARBA00022898"/>
    </source>
</evidence>
<dbReference type="GO" id="GO:0003677">
    <property type="term" value="F:DNA binding"/>
    <property type="evidence" value="ECO:0007669"/>
    <property type="project" value="UniProtKB-KW"/>
</dbReference>
<keyword evidence="4" id="KW-0804">Transcription</keyword>
<evidence type="ECO:0000313" key="6">
    <source>
        <dbReference type="EMBL" id="GLW73698.1"/>
    </source>
</evidence>
<dbReference type="InterPro" id="IPR051446">
    <property type="entry name" value="HTH_trans_reg/aminotransferase"/>
</dbReference>
<gene>
    <name evidence="6" type="ORF">Kpho02_59960</name>
</gene>
<dbReference type="InterPro" id="IPR000524">
    <property type="entry name" value="Tscrpt_reg_HTH_GntR"/>
</dbReference>
<comment type="caution">
    <text evidence="6">The sequence shown here is derived from an EMBL/GenBank/DDBJ whole genome shotgun (WGS) entry which is preliminary data.</text>
</comment>
<keyword evidence="2" id="KW-0805">Transcription regulation</keyword>
<name>A0A9W6V4W9_9ACTN</name>
<dbReference type="SMART" id="SM00345">
    <property type="entry name" value="HTH_GNTR"/>
    <property type="match status" value="1"/>
</dbReference>
<proteinExistence type="predicted"/>
<evidence type="ECO:0000256" key="4">
    <source>
        <dbReference type="ARBA" id="ARBA00023163"/>
    </source>
</evidence>
<evidence type="ECO:0000256" key="3">
    <source>
        <dbReference type="ARBA" id="ARBA00023125"/>
    </source>
</evidence>
<dbReference type="Proteomes" id="UP001165041">
    <property type="component" value="Unassembled WGS sequence"/>
</dbReference>
<keyword evidence="3" id="KW-0238">DNA-binding</keyword>
<dbReference type="Pfam" id="PF00392">
    <property type="entry name" value="GntR"/>
    <property type="match status" value="1"/>
</dbReference>
<keyword evidence="1" id="KW-0663">Pyridoxal phosphate</keyword>
<dbReference type="AlphaFoldDB" id="A0A9W6V4W9"/>
<dbReference type="PRINTS" id="PR00035">
    <property type="entry name" value="HTHGNTR"/>
</dbReference>
<dbReference type="PANTHER" id="PTHR46577">
    <property type="entry name" value="HTH-TYPE TRANSCRIPTIONAL REGULATORY PROTEIN GABR"/>
    <property type="match status" value="1"/>
</dbReference>
<dbReference type="SUPFAM" id="SSF46785">
    <property type="entry name" value="Winged helix' DNA-binding domain"/>
    <property type="match status" value="1"/>
</dbReference>
<dbReference type="InterPro" id="IPR036390">
    <property type="entry name" value="WH_DNA-bd_sf"/>
</dbReference>
<dbReference type="GO" id="GO:0003700">
    <property type="term" value="F:DNA-binding transcription factor activity"/>
    <property type="evidence" value="ECO:0007669"/>
    <property type="project" value="InterPro"/>
</dbReference>
<dbReference type="CDD" id="cd07377">
    <property type="entry name" value="WHTH_GntR"/>
    <property type="match status" value="1"/>
</dbReference>
<evidence type="ECO:0000256" key="2">
    <source>
        <dbReference type="ARBA" id="ARBA00023015"/>
    </source>
</evidence>
<reference evidence="6" key="1">
    <citation type="submission" date="2023-02" db="EMBL/GenBank/DDBJ databases">
        <title>Kitasatospora phosalacinea NBRC 14627.</title>
        <authorList>
            <person name="Ichikawa N."/>
            <person name="Sato H."/>
            <person name="Tonouchi N."/>
        </authorList>
    </citation>
    <scope>NUCLEOTIDE SEQUENCE</scope>
    <source>
        <strain evidence="6">NBRC 14627</strain>
    </source>
</reference>
<dbReference type="InterPro" id="IPR036388">
    <property type="entry name" value="WH-like_DNA-bd_sf"/>
</dbReference>
<evidence type="ECO:0000313" key="7">
    <source>
        <dbReference type="Proteomes" id="UP001165041"/>
    </source>
</evidence>
<sequence length="119" mass="13163">MRLMTRPTQPTGPVQPYMRVVLDIQQRIRTGQLAADDKLPSARELSAEFGVATGTIQRAFGQLKADGWIYSHQGLGSYVRGIPGDVAPETVSTLTRLSDLEQRVRALEDELRQLRGKSA</sequence>
<accession>A0A9W6V4W9</accession>
<feature type="domain" description="HTH gntR-type" evidence="5">
    <location>
        <begin position="14"/>
        <end position="82"/>
    </location>
</feature>
<protein>
    <recommendedName>
        <fullName evidence="5">HTH gntR-type domain-containing protein</fullName>
    </recommendedName>
</protein>
<evidence type="ECO:0000259" key="5">
    <source>
        <dbReference type="PROSITE" id="PS50949"/>
    </source>
</evidence>
<dbReference type="EMBL" id="BSSA01000027">
    <property type="protein sequence ID" value="GLW73698.1"/>
    <property type="molecule type" value="Genomic_DNA"/>
</dbReference>
<organism evidence="6 7">
    <name type="scientific">Kitasatospora phosalacinea</name>
    <dbReference type="NCBI Taxonomy" id="2065"/>
    <lineage>
        <taxon>Bacteria</taxon>
        <taxon>Bacillati</taxon>
        <taxon>Actinomycetota</taxon>
        <taxon>Actinomycetes</taxon>
        <taxon>Kitasatosporales</taxon>
        <taxon>Streptomycetaceae</taxon>
        <taxon>Kitasatospora</taxon>
    </lineage>
</organism>
<dbReference type="PANTHER" id="PTHR46577:SF1">
    <property type="entry name" value="HTH-TYPE TRANSCRIPTIONAL REGULATORY PROTEIN GABR"/>
    <property type="match status" value="1"/>
</dbReference>
<dbReference type="Gene3D" id="1.10.10.10">
    <property type="entry name" value="Winged helix-like DNA-binding domain superfamily/Winged helix DNA-binding domain"/>
    <property type="match status" value="1"/>
</dbReference>